<protein>
    <submittedName>
        <fullName evidence="2">Uncharacterized protein</fullName>
    </submittedName>
</protein>
<proteinExistence type="predicted"/>
<accession>A0A918RXB3</accession>
<reference evidence="2" key="2">
    <citation type="submission" date="2020-09" db="EMBL/GenBank/DDBJ databases">
        <authorList>
            <person name="Sun Q."/>
            <person name="Kim S."/>
        </authorList>
    </citation>
    <scope>NUCLEOTIDE SEQUENCE</scope>
    <source>
        <strain evidence="2">KCTC 12711</strain>
    </source>
</reference>
<evidence type="ECO:0000313" key="3">
    <source>
        <dbReference type="Proteomes" id="UP000614811"/>
    </source>
</evidence>
<dbReference type="RefSeq" id="WP_189401942.1">
    <property type="nucleotide sequence ID" value="NZ_BMXA01000005.1"/>
</dbReference>
<dbReference type="EMBL" id="BMXA01000005">
    <property type="protein sequence ID" value="GHA15051.1"/>
    <property type="molecule type" value="Genomic_DNA"/>
</dbReference>
<evidence type="ECO:0000256" key="1">
    <source>
        <dbReference type="SAM" id="Phobius"/>
    </source>
</evidence>
<feature type="transmembrane region" description="Helical" evidence="1">
    <location>
        <begin position="37"/>
        <end position="56"/>
    </location>
</feature>
<name>A0A918RXB3_9GAMM</name>
<keyword evidence="1" id="KW-0812">Transmembrane</keyword>
<dbReference type="Proteomes" id="UP000614811">
    <property type="component" value="Unassembled WGS sequence"/>
</dbReference>
<sequence length="64" mass="7100">MRDKIFGITGILLGVVFLASAWNIRRVFGSETYESAQESLLIGGILFLLGSIYTLIKKPNEPKN</sequence>
<evidence type="ECO:0000313" key="2">
    <source>
        <dbReference type="EMBL" id="GHA15051.1"/>
    </source>
</evidence>
<keyword evidence="1" id="KW-0472">Membrane</keyword>
<dbReference type="AlphaFoldDB" id="A0A918RXB3"/>
<reference evidence="2" key="1">
    <citation type="journal article" date="2014" name="Int. J. Syst. Evol. Microbiol.">
        <title>Complete genome sequence of Corynebacterium casei LMG S-19264T (=DSM 44701T), isolated from a smear-ripened cheese.</title>
        <authorList>
            <consortium name="US DOE Joint Genome Institute (JGI-PGF)"/>
            <person name="Walter F."/>
            <person name="Albersmeier A."/>
            <person name="Kalinowski J."/>
            <person name="Ruckert C."/>
        </authorList>
    </citation>
    <scope>NUCLEOTIDE SEQUENCE</scope>
    <source>
        <strain evidence="2">KCTC 12711</strain>
    </source>
</reference>
<keyword evidence="1" id="KW-1133">Transmembrane helix</keyword>
<keyword evidence="3" id="KW-1185">Reference proteome</keyword>
<organism evidence="2 3">
    <name type="scientific">Arenicella chitinivorans</name>
    <dbReference type="NCBI Taxonomy" id="1329800"/>
    <lineage>
        <taxon>Bacteria</taxon>
        <taxon>Pseudomonadati</taxon>
        <taxon>Pseudomonadota</taxon>
        <taxon>Gammaproteobacteria</taxon>
        <taxon>Arenicellales</taxon>
        <taxon>Arenicellaceae</taxon>
        <taxon>Arenicella</taxon>
    </lineage>
</organism>
<gene>
    <name evidence="2" type="ORF">GCM10008090_25760</name>
</gene>
<comment type="caution">
    <text evidence="2">The sequence shown here is derived from an EMBL/GenBank/DDBJ whole genome shotgun (WGS) entry which is preliminary data.</text>
</comment>